<evidence type="ECO:0000313" key="2">
    <source>
        <dbReference type="Proteomes" id="UP000886520"/>
    </source>
</evidence>
<gene>
    <name evidence="1" type="ORF">GOP47_0000659</name>
</gene>
<dbReference type="AlphaFoldDB" id="A0A9D4ZTA1"/>
<accession>A0A9D4ZTA1</accession>
<keyword evidence="2" id="KW-1185">Reference proteome</keyword>
<name>A0A9D4ZTA1_ADICA</name>
<organism evidence="1 2">
    <name type="scientific">Adiantum capillus-veneris</name>
    <name type="common">Maidenhair fern</name>
    <dbReference type="NCBI Taxonomy" id="13818"/>
    <lineage>
        <taxon>Eukaryota</taxon>
        <taxon>Viridiplantae</taxon>
        <taxon>Streptophyta</taxon>
        <taxon>Embryophyta</taxon>
        <taxon>Tracheophyta</taxon>
        <taxon>Polypodiopsida</taxon>
        <taxon>Polypodiidae</taxon>
        <taxon>Polypodiales</taxon>
        <taxon>Pteridineae</taxon>
        <taxon>Pteridaceae</taxon>
        <taxon>Vittarioideae</taxon>
        <taxon>Adiantum</taxon>
    </lineage>
</organism>
<comment type="caution">
    <text evidence="1">The sequence shown here is derived from an EMBL/GenBank/DDBJ whole genome shotgun (WGS) entry which is preliminary data.</text>
</comment>
<protein>
    <submittedName>
        <fullName evidence="1">Uncharacterized protein</fullName>
    </submittedName>
</protein>
<dbReference type="Proteomes" id="UP000886520">
    <property type="component" value="Chromosome 1"/>
</dbReference>
<sequence>MVVQLACFHPVASLGAPQHWTKRLKLSATKALQDLPERFNTPSKLNSTTHERSFMGSYCFTKSTKTFHPTKRSHTSLFWTIARSFWVALTRNALTALGADASSSNIRDEVDRLKK</sequence>
<reference evidence="1" key="1">
    <citation type="submission" date="2021-01" db="EMBL/GenBank/DDBJ databases">
        <title>Adiantum capillus-veneris genome.</title>
        <authorList>
            <person name="Fang Y."/>
            <person name="Liao Q."/>
        </authorList>
    </citation>
    <scope>NUCLEOTIDE SEQUENCE</scope>
    <source>
        <strain evidence="1">H3</strain>
        <tissue evidence="1">Leaf</tissue>
    </source>
</reference>
<proteinExistence type="predicted"/>
<evidence type="ECO:0000313" key="1">
    <source>
        <dbReference type="EMBL" id="KAI5084490.1"/>
    </source>
</evidence>
<dbReference type="EMBL" id="JABFUD020000001">
    <property type="protein sequence ID" value="KAI5084490.1"/>
    <property type="molecule type" value="Genomic_DNA"/>
</dbReference>